<evidence type="ECO:0000313" key="2">
    <source>
        <dbReference type="Proteomes" id="UP001469553"/>
    </source>
</evidence>
<dbReference type="Proteomes" id="UP001469553">
    <property type="component" value="Unassembled WGS sequence"/>
</dbReference>
<proteinExistence type="predicted"/>
<protein>
    <submittedName>
        <fullName evidence="1">Uncharacterized protein</fullName>
    </submittedName>
</protein>
<sequence>MVSHPNQQMISKPLPRFPEPLKGLSVWVMGRTAELTDVQKTVTDTLRYAQTNHILNQRQPQSWAKENKKLECCSVVQSKVCISFGNHSPKVWRKSGEAQNPC</sequence>
<comment type="caution">
    <text evidence="1">The sequence shown here is derived from an EMBL/GenBank/DDBJ whole genome shotgun (WGS) entry which is preliminary data.</text>
</comment>
<name>A0ABV0YUE3_9TELE</name>
<organism evidence="1 2">
    <name type="scientific">Ameca splendens</name>
    <dbReference type="NCBI Taxonomy" id="208324"/>
    <lineage>
        <taxon>Eukaryota</taxon>
        <taxon>Metazoa</taxon>
        <taxon>Chordata</taxon>
        <taxon>Craniata</taxon>
        <taxon>Vertebrata</taxon>
        <taxon>Euteleostomi</taxon>
        <taxon>Actinopterygii</taxon>
        <taxon>Neopterygii</taxon>
        <taxon>Teleostei</taxon>
        <taxon>Neoteleostei</taxon>
        <taxon>Acanthomorphata</taxon>
        <taxon>Ovalentaria</taxon>
        <taxon>Atherinomorphae</taxon>
        <taxon>Cyprinodontiformes</taxon>
        <taxon>Goodeidae</taxon>
        <taxon>Ameca</taxon>
    </lineage>
</organism>
<accession>A0ABV0YUE3</accession>
<gene>
    <name evidence="1" type="ORF">AMECASPLE_033767</name>
</gene>
<evidence type="ECO:0000313" key="1">
    <source>
        <dbReference type="EMBL" id="MEQ2297336.1"/>
    </source>
</evidence>
<keyword evidence="2" id="KW-1185">Reference proteome</keyword>
<dbReference type="EMBL" id="JAHRIP010042271">
    <property type="protein sequence ID" value="MEQ2297336.1"/>
    <property type="molecule type" value="Genomic_DNA"/>
</dbReference>
<reference evidence="1 2" key="1">
    <citation type="submission" date="2021-06" db="EMBL/GenBank/DDBJ databases">
        <authorList>
            <person name="Palmer J.M."/>
        </authorList>
    </citation>
    <scope>NUCLEOTIDE SEQUENCE [LARGE SCALE GENOMIC DNA]</scope>
    <source>
        <strain evidence="1 2">AS_MEX2019</strain>
        <tissue evidence="1">Muscle</tissue>
    </source>
</reference>